<reference evidence="6 7" key="1">
    <citation type="submission" date="2022-07" db="EMBL/GenBank/DDBJ databases">
        <authorList>
            <person name="Li W.-J."/>
            <person name="Deng Q.-Q."/>
        </authorList>
    </citation>
    <scope>NUCLEOTIDE SEQUENCE [LARGE SCALE GENOMIC DNA]</scope>
    <source>
        <strain evidence="6 7">SYSU M60028</strain>
    </source>
</reference>
<dbReference type="Pfam" id="PF13416">
    <property type="entry name" value="SBP_bac_8"/>
    <property type="match status" value="1"/>
</dbReference>
<dbReference type="InterPro" id="IPR006059">
    <property type="entry name" value="SBP"/>
</dbReference>
<gene>
    <name evidence="6" type="ORF">NK718_03045</name>
</gene>
<evidence type="ECO:0000256" key="2">
    <source>
        <dbReference type="ARBA" id="ARBA00008520"/>
    </source>
</evidence>
<accession>A0ABT1L7N7</accession>
<dbReference type="RefSeq" id="WP_254738506.1">
    <property type="nucleotide sequence ID" value="NZ_JANCLU010000002.1"/>
</dbReference>
<evidence type="ECO:0000256" key="3">
    <source>
        <dbReference type="ARBA" id="ARBA00022448"/>
    </source>
</evidence>
<evidence type="ECO:0000256" key="4">
    <source>
        <dbReference type="ARBA" id="ARBA00022729"/>
    </source>
</evidence>
<evidence type="ECO:0000256" key="5">
    <source>
        <dbReference type="ARBA" id="ARBA00022764"/>
    </source>
</evidence>
<evidence type="ECO:0000313" key="7">
    <source>
        <dbReference type="Proteomes" id="UP001205890"/>
    </source>
</evidence>
<proteinExistence type="inferred from homology"/>
<comment type="caution">
    <text evidence="6">The sequence shown here is derived from an EMBL/GenBank/DDBJ whole genome shotgun (WGS) entry which is preliminary data.</text>
</comment>
<keyword evidence="5" id="KW-0574">Periplasm</keyword>
<keyword evidence="3" id="KW-0813">Transport</keyword>
<dbReference type="PANTHER" id="PTHR43649">
    <property type="entry name" value="ARABINOSE-BINDING PROTEIN-RELATED"/>
    <property type="match status" value="1"/>
</dbReference>
<sequence length="443" mass="48042">MTRRIYSRRDIGKFGLVAAATGIAAPYLNIRAAYARDAKLVFWLQPNFNKVADDLLVEQAKEYARLKGLSGNDLQIEVVPGGEVAKRMAAALEVGAPPDVTRANEEDLTKWGVAGHLLDVTPIVNEMKGREGGINEASLPLAMMNGQIFGAPMGIAANAAHVRADKFKEAGYDGLPKTWEEFIEASKKVTKPPFYAYGMALGLVPSDSLGDVMSVVSAYGGNLIDEKNRPALQSDATVTAFKLINTMYNDAKIIPRGALSWDNSGNNKAFQSGQVAYALNPTSIYSSLIADKSPFLDATILERPPGGPAGRFSTASTDYYSVFKKSPNPELAMGLIQHFMKPENYSRFIVEAGGRYLPIYPAQLKDPFWTSKPAFAGLLEAARSARSNYAPGKLTPALSEIVNRSMVVEEVQNMLVKGKDPARAVADAHKTMVEVYKRLGEPT</sequence>
<keyword evidence="7" id="KW-1185">Reference proteome</keyword>
<name>A0ABT1L7N7_9HYPH</name>
<organism evidence="6 7">
    <name type="scientific">Alsobacter ponti</name>
    <dbReference type="NCBI Taxonomy" id="2962936"/>
    <lineage>
        <taxon>Bacteria</taxon>
        <taxon>Pseudomonadati</taxon>
        <taxon>Pseudomonadota</taxon>
        <taxon>Alphaproteobacteria</taxon>
        <taxon>Hyphomicrobiales</taxon>
        <taxon>Alsobacteraceae</taxon>
        <taxon>Alsobacter</taxon>
    </lineage>
</organism>
<dbReference type="InterPro" id="IPR050490">
    <property type="entry name" value="Bact_solute-bd_prot1"/>
</dbReference>
<comment type="similarity">
    <text evidence="2">Belongs to the bacterial solute-binding protein 1 family.</text>
</comment>
<dbReference type="PANTHER" id="PTHR43649:SF34">
    <property type="entry name" value="ABC TRANSPORTER PERIPLASMIC-BINDING PROTEIN YCJN-RELATED"/>
    <property type="match status" value="1"/>
</dbReference>
<comment type="subcellular location">
    <subcellularLocation>
        <location evidence="1">Periplasm</location>
    </subcellularLocation>
</comment>
<evidence type="ECO:0000256" key="1">
    <source>
        <dbReference type="ARBA" id="ARBA00004418"/>
    </source>
</evidence>
<dbReference type="EMBL" id="JANCLU010000002">
    <property type="protein sequence ID" value="MCP8937480.1"/>
    <property type="molecule type" value="Genomic_DNA"/>
</dbReference>
<keyword evidence="4" id="KW-0732">Signal</keyword>
<evidence type="ECO:0000313" key="6">
    <source>
        <dbReference type="EMBL" id="MCP8937480.1"/>
    </source>
</evidence>
<dbReference type="Gene3D" id="3.40.190.10">
    <property type="entry name" value="Periplasmic binding protein-like II"/>
    <property type="match status" value="1"/>
</dbReference>
<dbReference type="SUPFAM" id="SSF53850">
    <property type="entry name" value="Periplasmic binding protein-like II"/>
    <property type="match status" value="1"/>
</dbReference>
<protein>
    <submittedName>
        <fullName evidence="6">ABC transporter substrate-binding protein</fullName>
    </submittedName>
</protein>
<dbReference type="Proteomes" id="UP001205890">
    <property type="component" value="Unassembled WGS sequence"/>
</dbReference>